<evidence type="ECO:0008006" key="3">
    <source>
        <dbReference type="Google" id="ProtNLM"/>
    </source>
</evidence>
<evidence type="ECO:0000256" key="1">
    <source>
        <dbReference type="SAM" id="Phobius"/>
    </source>
</evidence>
<evidence type="ECO:0000313" key="2">
    <source>
        <dbReference type="EMBL" id="VAV98510.1"/>
    </source>
</evidence>
<dbReference type="InterPro" id="IPR007060">
    <property type="entry name" value="FtsL/DivIC"/>
</dbReference>
<accession>A0A3B0RY66</accession>
<keyword evidence="1" id="KW-1133">Transmembrane helix</keyword>
<reference evidence="2" key="1">
    <citation type="submission" date="2018-06" db="EMBL/GenBank/DDBJ databases">
        <authorList>
            <person name="Zhirakovskaya E."/>
        </authorList>
    </citation>
    <scope>NUCLEOTIDE SEQUENCE</scope>
</reference>
<protein>
    <recommendedName>
        <fullName evidence="3">Cell division protein DivIC (FtsB), stabilizes FtsL against RasP cleavage</fullName>
    </recommendedName>
</protein>
<dbReference type="Pfam" id="PF04977">
    <property type="entry name" value="DivIC"/>
    <property type="match status" value="1"/>
</dbReference>
<keyword evidence="1" id="KW-0472">Membrane</keyword>
<organism evidence="2">
    <name type="scientific">hydrothermal vent metagenome</name>
    <dbReference type="NCBI Taxonomy" id="652676"/>
    <lineage>
        <taxon>unclassified sequences</taxon>
        <taxon>metagenomes</taxon>
        <taxon>ecological metagenomes</taxon>
    </lineage>
</organism>
<sequence>MRDSRRSFAFDLTVLFSSMAVLAYFGWYGYYGPRSLEHEKFIKAEVVKYQAEQKEAESQRDRLDARVALLRPQTIDPDMLDEMARKTLFFAADEDFIVVDR</sequence>
<name>A0A3B0RY66_9ZZZZ</name>
<dbReference type="EMBL" id="UOEC01000153">
    <property type="protein sequence ID" value="VAV98510.1"/>
    <property type="molecule type" value="Genomic_DNA"/>
</dbReference>
<feature type="transmembrane region" description="Helical" evidence="1">
    <location>
        <begin position="12"/>
        <end position="31"/>
    </location>
</feature>
<gene>
    <name evidence="2" type="ORF">MNBD_ALPHA08-613</name>
</gene>
<dbReference type="AlphaFoldDB" id="A0A3B0RY66"/>
<keyword evidence="1" id="KW-0812">Transmembrane</keyword>
<proteinExistence type="predicted"/>